<dbReference type="Gene3D" id="3.40.50.980">
    <property type="match status" value="1"/>
</dbReference>
<organism evidence="1 2">
    <name type="scientific">Mycena albidolilacea</name>
    <dbReference type="NCBI Taxonomy" id="1033008"/>
    <lineage>
        <taxon>Eukaryota</taxon>
        <taxon>Fungi</taxon>
        <taxon>Dikarya</taxon>
        <taxon>Basidiomycota</taxon>
        <taxon>Agaricomycotina</taxon>
        <taxon>Agaricomycetes</taxon>
        <taxon>Agaricomycetidae</taxon>
        <taxon>Agaricales</taxon>
        <taxon>Marasmiineae</taxon>
        <taxon>Mycenaceae</taxon>
        <taxon>Mycena</taxon>
    </lineage>
</organism>
<name>A0AAD6ZYF3_9AGAR</name>
<reference evidence="1" key="1">
    <citation type="submission" date="2023-03" db="EMBL/GenBank/DDBJ databases">
        <title>Massive genome expansion in bonnet fungi (Mycena s.s.) driven by repeated elements and novel gene families across ecological guilds.</title>
        <authorList>
            <consortium name="Lawrence Berkeley National Laboratory"/>
            <person name="Harder C.B."/>
            <person name="Miyauchi S."/>
            <person name="Viragh M."/>
            <person name="Kuo A."/>
            <person name="Thoen E."/>
            <person name="Andreopoulos B."/>
            <person name="Lu D."/>
            <person name="Skrede I."/>
            <person name="Drula E."/>
            <person name="Henrissat B."/>
            <person name="Morin E."/>
            <person name="Kohler A."/>
            <person name="Barry K."/>
            <person name="LaButti K."/>
            <person name="Morin E."/>
            <person name="Salamov A."/>
            <person name="Lipzen A."/>
            <person name="Mereny Z."/>
            <person name="Hegedus B."/>
            <person name="Baldrian P."/>
            <person name="Stursova M."/>
            <person name="Weitz H."/>
            <person name="Taylor A."/>
            <person name="Grigoriev I.V."/>
            <person name="Nagy L.G."/>
            <person name="Martin F."/>
            <person name="Kauserud H."/>
        </authorList>
    </citation>
    <scope>NUCLEOTIDE SEQUENCE</scope>
    <source>
        <strain evidence="1">CBHHK002</strain>
    </source>
</reference>
<dbReference type="AlphaFoldDB" id="A0AAD6ZYF3"/>
<comment type="caution">
    <text evidence="1">The sequence shown here is derived from an EMBL/GenBank/DDBJ whole genome shotgun (WGS) entry which is preliminary data.</text>
</comment>
<evidence type="ECO:0000313" key="2">
    <source>
        <dbReference type="Proteomes" id="UP001218218"/>
    </source>
</evidence>
<dbReference type="EMBL" id="JARIHO010000022">
    <property type="protein sequence ID" value="KAJ7343999.1"/>
    <property type="molecule type" value="Genomic_DNA"/>
</dbReference>
<evidence type="ECO:0000313" key="1">
    <source>
        <dbReference type="EMBL" id="KAJ7343999.1"/>
    </source>
</evidence>
<accession>A0AAD6ZYF3</accession>
<proteinExistence type="predicted"/>
<keyword evidence="2" id="KW-1185">Reference proteome</keyword>
<protein>
    <submittedName>
        <fullName evidence="1">Uncharacterized protein</fullName>
    </submittedName>
</protein>
<dbReference type="Proteomes" id="UP001218218">
    <property type="component" value="Unassembled WGS sequence"/>
</dbReference>
<gene>
    <name evidence="1" type="ORF">DFH08DRAFT_810533</name>
</gene>
<sequence length="123" mass="13560">MSLDNFMSEKSPSLTQPWFVDSVVGLRIGHLFLAPSVVNAFVRHPATPNFDLKFLSTAMIATAPLDPEVKTGQECAAPRLRRATFAVDGGCHPASISLIFSLRFFWINLLPCGVYGSERSQLY</sequence>